<dbReference type="RefSeq" id="WP_132029287.1">
    <property type="nucleotide sequence ID" value="NZ_CP068564.1"/>
</dbReference>
<accession>A0A4R3KTC9</accession>
<protein>
    <submittedName>
        <fullName evidence="2">PhzF family phenazine biosynthesis protein</fullName>
    </submittedName>
</protein>
<dbReference type="Proteomes" id="UP000294567">
    <property type="component" value="Unassembled WGS sequence"/>
</dbReference>
<proteinExistence type="predicted"/>
<evidence type="ECO:0000313" key="2">
    <source>
        <dbReference type="EMBL" id="TCS86941.1"/>
    </source>
</evidence>
<dbReference type="PIRSF" id="PIRSF016184">
    <property type="entry name" value="PhzC_PhzF"/>
    <property type="match status" value="1"/>
</dbReference>
<feature type="active site" evidence="1">
    <location>
        <position position="46"/>
    </location>
</feature>
<name>A0A4R3KTC9_9FIRM</name>
<dbReference type="SUPFAM" id="SSF54506">
    <property type="entry name" value="Diaminopimelate epimerase-like"/>
    <property type="match status" value="1"/>
</dbReference>
<evidence type="ECO:0000313" key="3">
    <source>
        <dbReference type="Proteomes" id="UP000294567"/>
    </source>
</evidence>
<dbReference type="AlphaFoldDB" id="A0A4R3KTC9"/>
<reference evidence="2 3" key="1">
    <citation type="submission" date="2019-03" db="EMBL/GenBank/DDBJ databases">
        <title>Genomic Encyclopedia of Type Strains, Phase IV (KMG-IV): sequencing the most valuable type-strain genomes for metagenomic binning, comparative biology and taxonomic classification.</title>
        <authorList>
            <person name="Goeker M."/>
        </authorList>
    </citation>
    <scope>NUCLEOTIDE SEQUENCE [LARGE SCALE GENOMIC DNA]</scope>
    <source>
        <strain evidence="2 3">DSM 26752</strain>
    </source>
</reference>
<dbReference type="InterPro" id="IPR003719">
    <property type="entry name" value="Phenazine_PhzF-like"/>
</dbReference>
<dbReference type="OrthoDB" id="9788221at2"/>
<dbReference type="GO" id="GO:0005737">
    <property type="term" value="C:cytoplasm"/>
    <property type="evidence" value="ECO:0007669"/>
    <property type="project" value="TreeGrafter"/>
</dbReference>
<dbReference type="EMBL" id="SMAE01000013">
    <property type="protein sequence ID" value="TCS86941.1"/>
    <property type="molecule type" value="Genomic_DNA"/>
</dbReference>
<gene>
    <name evidence="2" type="ORF">EDD65_11324</name>
</gene>
<comment type="caution">
    <text evidence="2">The sequence shown here is derived from an EMBL/GenBank/DDBJ whole genome shotgun (WGS) entry which is preliminary data.</text>
</comment>
<dbReference type="Pfam" id="PF02567">
    <property type="entry name" value="PhzC-PhzF"/>
    <property type="match status" value="1"/>
</dbReference>
<organism evidence="2 3">
    <name type="scientific">Keratinibaculum paraultunense</name>
    <dbReference type="NCBI Taxonomy" id="1278232"/>
    <lineage>
        <taxon>Bacteria</taxon>
        <taxon>Bacillati</taxon>
        <taxon>Bacillota</taxon>
        <taxon>Tissierellia</taxon>
        <taxon>Tissierellales</taxon>
        <taxon>Tepidimicrobiaceae</taxon>
        <taxon>Keratinibaculum</taxon>
    </lineage>
</organism>
<dbReference type="GO" id="GO:0016853">
    <property type="term" value="F:isomerase activity"/>
    <property type="evidence" value="ECO:0007669"/>
    <property type="project" value="TreeGrafter"/>
</dbReference>
<evidence type="ECO:0000256" key="1">
    <source>
        <dbReference type="PIRSR" id="PIRSR016184-1"/>
    </source>
</evidence>
<dbReference type="NCBIfam" id="TIGR00654">
    <property type="entry name" value="PhzF_family"/>
    <property type="match status" value="1"/>
</dbReference>
<dbReference type="PANTHER" id="PTHR13774">
    <property type="entry name" value="PHENAZINE BIOSYNTHESIS PROTEIN"/>
    <property type="match status" value="1"/>
</dbReference>
<sequence>MKINVYQVDVFSSKPFGGNPAAVVLNAEDLSNEDMQNIAREMNLSETIFVNPINERNYEIRFFTPTEEVDLCGHGTIGTFYVLVLKDYIKPMNNGIKKVYQYTKAGKLSVDIYFHNGNIDNIFMEQAPPIDFGDVKHIGDLLKCFSIKIEDIGIDKEYVNPRIISTGLKDILLPINKKEVLDNLKVDFNRLEDFTNKLEVVGVHAFHLPNVNSGKVYTRNFAPAVGIKEEAATGTSNGALVYFLKSRKYIHGNEIISIQGETMGRPSFIHCQIFKDNENYRIKIGGKAIMVLEGTIYF</sequence>
<keyword evidence="3" id="KW-1185">Reference proteome</keyword>
<dbReference type="Gene3D" id="3.10.310.10">
    <property type="entry name" value="Diaminopimelate Epimerase, Chain A, domain 1"/>
    <property type="match status" value="2"/>
</dbReference>